<dbReference type="InterPro" id="IPR002105">
    <property type="entry name" value="Dockerin_1_rpt"/>
</dbReference>
<dbReference type="InterPro" id="IPR018247">
    <property type="entry name" value="EF_Hand_1_Ca_BS"/>
</dbReference>
<reference evidence="2 3" key="1">
    <citation type="submission" date="2019-02" db="EMBL/GenBank/DDBJ databases">
        <title>Deep-cultivation of Planctomycetes and their phenomic and genomic characterization uncovers novel biology.</title>
        <authorList>
            <person name="Wiegand S."/>
            <person name="Jogler M."/>
            <person name="Boedeker C."/>
            <person name="Pinto D."/>
            <person name="Vollmers J."/>
            <person name="Rivas-Marin E."/>
            <person name="Kohn T."/>
            <person name="Peeters S.H."/>
            <person name="Heuer A."/>
            <person name="Rast P."/>
            <person name="Oberbeckmann S."/>
            <person name="Bunk B."/>
            <person name="Jeske O."/>
            <person name="Meyerdierks A."/>
            <person name="Storesund J.E."/>
            <person name="Kallscheuer N."/>
            <person name="Luecker S."/>
            <person name="Lage O.M."/>
            <person name="Pohl T."/>
            <person name="Merkel B.J."/>
            <person name="Hornburger P."/>
            <person name="Mueller R.-W."/>
            <person name="Bruemmer F."/>
            <person name="Labrenz M."/>
            <person name="Spormann A.M."/>
            <person name="Op Den Camp H."/>
            <person name="Overmann J."/>
            <person name="Amann R."/>
            <person name="Jetten M.S.M."/>
            <person name="Mascher T."/>
            <person name="Medema M.H."/>
            <person name="Devos D.P."/>
            <person name="Kaster A.-K."/>
            <person name="Ovreas L."/>
            <person name="Rohde M."/>
            <person name="Galperin M.Y."/>
            <person name="Jogler C."/>
        </authorList>
    </citation>
    <scope>NUCLEOTIDE SEQUENCE [LARGE SCALE GENOMIC DNA]</scope>
    <source>
        <strain evidence="2 3">Pla123a</strain>
    </source>
</reference>
<name>A0A5C5YV95_9BACT</name>
<protein>
    <recommendedName>
        <fullName evidence="4">Dockerin domain-containing protein</fullName>
    </recommendedName>
</protein>
<dbReference type="PROSITE" id="PS00018">
    <property type="entry name" value="EF_HAND_1"/>
    <property type="match status" value="1"/>
</dbReference>
<comment type="caution">
    <text evidence="2">The sequence shown here is derived from an EMBL/GenBank/DDBJ whole genome shotgun (WGS) entry which is preliminary data.</text>
</comment>
<dbReference type="SUPFAM" id="SSF63446">
    <property type="entry name" value="Type I dockerin domain"/>
    <property type="match status" value="1"/>
</dbReference>
<organism evidence="2 3">
    <name type="scientific">Posidoniimonas polymericola</name>
    <dbReference type="NCBI Taxonomy" id="2528002"/>
    <lineage>
        <taxon>Bacteria</taxon>
        <taxon>Pseudomonadati</taxon>
        <taxon>Planctomycetota</taxon>
        <taxon>Planctomycetia</taxon>
        <taxon>Pirellulales</taxon>
        <taxon>Lacipirellulaceae</taxon>
        <taxon>Posidoniimonas</taxon>
    </lineage>
</organism>
<keyword evidence="3" id="KW-1185">Reference proteome</keyword>
<dbReference type="GO" id="GO:0000272">
    <property type="term" value="P:polysaccharide catabolic process"/>
    <property type="evidence" value="ECO:0007669"/>
    <property type="project" value="InterPro"/>
</dbReference>
<dbReference type="InterPro" id="IPR036439">
    <property type="entry name" value="Dockerin_dom_sf"/>
</dbReference>
<dbReference type="CDD" id="cd14256">
    <property type="entry name" value="Dockerin_I"/>
    <property type="match status" value="1"/>
</dbReference>
<evidence type="ECO:0000256" key="1">
    <source>
        <dbReference type="SAM" id="SignalP"/>
    </source>
</evidence>
<dbReference type="OrthoDB" id="283842at2"/>
<accession>A0A5C5YV95</accession>
<evidence type="ECO:0008006" key="4">
    <source>
        <dbReference type="Google" id="ProtNLM"/>
    </source>
</evidence>
<dbReference type="GO" id="GO:0004553">
    <property type="term" value="F:hydrolase activity, hydrolyzing O-glycosyl compounds"/>
    <property type="evidence" value="ECO:0007669"/>
    <property type="project" value="InterPro"/>
</dbReference>
<feature type="chain" id="PRO_5023063141" description="Dockerin domain-containing protein" evidence="1">
    <location>
        <begin position="31"/>
        <end position="287"/>
    </location>
</feature>
<dbReference type="Proteomes" id="UP000318478">
    <property type="component" value="Unassembled WGS sequence"/>
</dbReference>
<dbReference type="RefSeq" id="WP_146585102.1">
    <property type="nucleotide sequence ID" value="NZ_SJPO01000002.1"/>
</dbReference>
<keyword evidence="1" id="KW-0732">Signal</keyword>
<dbReference type="Pfam" id="PF00404">
    <property type="entry name" value="Dockerin_1"/>
    <property type="match status" value="1"/>
</dbReference>
<dbReference type="Gene3D" id="1.10.1330.10">
    <property type="entry name" value="Dockerin domain"/>
    <property type="match status" value="1"/>
</dbReference>
<feature type="signal peptide" evidence="1">
    <location>
        <begin position="1"/>
        <end position="30"/>
    </location>
</feature>
<evidence type="ECO:0000313" key="2">
    <source>
        <dbReference type="EMBL" id="TWT78553.1"/>
    </source>
</evidence>
<evidence type="ECO:0000313" key="3">
    <source>
        <dbReference type="Proteomes" id="UP000318478"/>
    </source>
</evidence>
<gene>
    <name evidence="2" type="ORF">Pla123a_13460</name>
</gene>
<dbReference type="AlphaFoldDB" id="A0A5C5YV95"/>
<sequence precursor="true">MIDRPDAATRRSAIAALVTLLPIACGVAGAASLHSDDFAPAGTSGWTGGSFGGQITTRQSTDGPAGAGDPFLQLQTTAANLATHNSTAAWTGDFSALDAARVTVDLRSEPGSQPLAMRLVLFGPGSTSFRWTSATPADVPADGVWRSYEFSLAQEALSLVQGVTTYEALMPNVFRVMLRHDPGGASAGGQAVTATLGIDNLRLASAPIAGDYNADGAVDALDYAAWTAAYGTTTPSPADGNGDGSVDAADYTLWRDASGAAVATHGAPEPAALALLACSCPAICRRR</sequence>
<proteinExistence type="predicted"/>
<dbReference type="EMBL" id="SJPO01000002">
    <property type="protein sequence ID" value="TWT78553.1"/>
    <property type="molecule type" value="Genomic_DNA"/>
</dbReference>